<evidence type="ECO:0000313" key="1">
    <source>
        <dbReference type="EMBL" id="RMI44662.1"/>
    </source>
</evidence>
<evidence type="ECO:0000313" key="2">
    <source>
        <dbReference type="Proteomes" id="UP000282674"/>
    </source>
</evidence>
<dbReference type="Proteomes" id="UP000282674">
    <property type="component" value="Unassembled WGS sequence"/>
</dbReference>
<gene>
    <name evidence="1" type="ORF">EBO15_11930</name>
</gene>
<reference evidence="1 2" key="1">
    <citation type="submission" date="2018-10" db="EMBL/GenBank/DDBJ databases">
        <title>Isolation from soil.</title>
        <authorList>
            <person name="Hu J."/>
        </authorList>
    </citation>
    <scope>NUCLEOTIDE SEQUENCE [LARGE SCALE GENOMIC DNA]</scope>
    <source>
        <strain evidence="1 2">NEAU-Ht49</strain>
    </source>
</reference>
<dbReference type="EMBL" id="RFFG01000017">
    <property type="protein sequence ID" value="RMI44662.1"/>
    <property type="molecule type" value="Genomic_DNA"/>
</dbReference>
<keyword evidence="2" id="KW-1185">Reference proteome</keyword>
<accession>A0A3M2M599</accession>
<comment type="caution">
    <text evidence="1">The sequence shown here is derived from an EMBL/GenBank/DDBJ whole genome shotgun (WGS) entry which is preliminary data.</text>
</comment>
<sequence>MSLKFTTPASGYGPVNVSPGTPGNPSFTNCGDNYARFWVAASAGTWTWTGASGPPPAMKIGVPGGGLTLTLSGLPGCTISARPTVITLTAGGAWFRVFNAPIQAAASPSCGIPGGVLTLGFSASLSPSTVVDIT</sequence>
<organism evidence="1 2">
    <name type="scientific">Actinomadura harenae</name>
    <dbReference type="NCBI Taxonomy" id="2483351"/>
    <lineage>
        <taxon>Bacteria</taxon>
        <taxon>Bacillati</taxon>
        <taxon>Actinomycetota</taxon>
        <taxon>Actinomycetes</taxon>
        <taxon>Streptosporangiales</taxon>
        <taxon>Thermomonosporaceae</taxon>
        <taxon>Actinomadura</taxon>
    </lineage>
</organism>
<proteinExistence type="predicted"/>
<protein>
    <submittedName>
        <fullName evidence="1">Uncharacterized protein</fullName>
    </submittedName>
</protein>
<dbReference type="AlphaFoldDB" id="A0A3M2M599"/>
<name>A0A3M2M599_9ACTN</name>